<keyword evidence="4" id="KW-0564">Palmitate</keyword>
<keyword evidence="2" id="KW-0732">Signal</keyword>
<evidence type="ECO:0000256" key="4">
    <source>
        <dbReference type="ARBA" id="ARBA00023139"/>
    </source>
</evidence>
<dbReference type="EMBL" id="LPWE01000005">
    <property type="protein sequence ID" value="ODR96247.1"/>
    <property type="molecule type" value="Genomic_DNA"/>
</dbReference>
<evidence type="ECO:0000256" key="1">
    <source>
        <dbReference type="ARBA" id="ARBA00004459"/>
    </source>
</evidence>
<protein>
    <submittedName>
        <fullName evidence="8">Uncharacterized protein</fullName>
    </submittedName>
</protein>
<dbReference type="AlphaFoldDB" id="A0A1E3VRS7"/>
<keyword evidence="6" id="KW-0449">Lipoprotein</keyword>
<evidence type="ECO:0000256" key="2">
    <source>
        <dbReference type="ARBA" id="ARBA00022729"/>
    </source>
</evidence>
<dbReference type="STRING" id="1774970.AUC70_15245"/>
<organism evidence="8 9">
    <name type="scientific">Methyloceanibacter stevinii</name>
    <dbReference type="NCBI Taxonomy" id="1774970"/>
    <lineage>
        <taxon>Bacteria</taxon>
        <taxon>Pseudomonadati</taxon>
        <taxon>Pseudomonadota</taxon>
        <taxon>Alphaproteobacteria</taxon>
        <taxon>Hyphomicrobiales</taxon>
        <taxon>Hyphomicrobiaceae</taxon>
        <taxon>Methyloceanibacter</taxon>
    </lineage>
</organism>
<sequence length="63" mass="6754">MMGSAARILLSLALVLAVGLSGCGRRGSLERPEARYPEVPADPSTKQSDAPDRRIPILDDIIH</sequence>
<dbReference type="PROSITE" id="PS51257">
    <property type="entry name" value="PROKAR_LIPOPROTEIN"/>
    <property type="match status" value="1"/>
</dbReference>
<feature type="compositionally biased region" description="Basic and acidic residues" evidence="7">
    <location>
        <begin position="49"/>
        <end position="63"/>
    </location>
</feature>
<evidence type="ECO:0000256" key="5">
    <source>
        <dbReference type="ARBA" id="ARBA00023237"/>
    </source>
</evidence>
<proteinExistence type="predicted"/>
<evidence type="ECO:0000256" key="3">
    <source>
        <dbReference type="ARBA" id="ARBA00023136"/>
    </source>
</evidence>
<accession>A0A1E3VRS7</accession>
<evidence type="ECO:0000313" key="9">
    <source>
        <dbReference type="Proteomes" id="UP000094172"/>
    </source>
</evidence>
<gene>
    <name evidence="8" type="ORF">AUC70_15245</name>
</gene>
<reference evidence="8 9" key="1">
    <citation type="journal article" date="2016" name="Environ. Microbiol.">
        <title>New Methyloceanibacter diversity from North Sea sediments includes methanotroph containing solely the soluble methane monooxygenase.</title>
        <authorList>
            <person name="Vekeman B."/>
            <person name="Kerckhof F.M."/>
            <person name="Cremers G."/>
            <person name="de Vos P."/>
            <person name="Vandamme P."/>
            <person name="Boon N."/>
            <person name="Op den Camp H.J."/>
            <person name="Heylen K."/>
        </authorList>
    </citation>
    <scope>NUCLEOTIDE SEQUENCE [LARGE SCALE GENOMIC DNA]</scope>
    <source>
        <strain evidence="8 9">R-67176</strain>
    </source>
</reference>
<feature type="region of interest" description="Disordered" evidence="7">
    <location>
        <begin position="27"/>
        <end position="63"/>
    </location>
</feature>
<dbReference type="InterPro" id="IPR032831">
    <property type="entry name" value="LptM_cons"/>
</dbReference>
<evidence type="ECO:0000256" key="7">
    <source>
        <dbReference type="SAM" id="MobiDB-lite"/>
    </source>
</evidence>
<evidence type="ECO:0000256" key="6">
    <source>
        <dbReference type="ARBA" id="ARBA00023288"/>
    </source>
</evidence>
<dbReference type="GO" id="GO:0009279">
    <property type="term" value="C:cell outer membrane"/>
    <property type="evidence" value="ECO:0007669"/>
    <property type="project" value="UniProtKB-SubCell"/>
</dbReference>
<evidence type="ECO:0000313" key="8">
    <source>
        <dbReference type="EMBL" id="ODR96247.1"/>
    </source>
</evidence>
<dbReference type="Proteomes" id="UP000094172">
    <property type="component" value="Unassembled WGS sequence"/>
</dbReference>
<keyword evidence="5" id="KW-0998">Cell outer membrane</keyword>
<dbReference type="NCBIfam" id="NF047847">
    <property type="entry name" value="SS_mature_LptM"/>
    <property type="match status" value="1"/>
</dbReference>
<name>A0A1E3VRS7_9HYPH</name>
<keyword evidence="9" id="KW-1185">Reference proteome</keyword>
<comment type="caution">
    <text evidence="8">The sequence shown here is derived from an EMBL/GenBank/DDBJ whole genome shotgun (WGS) entry which is preliminary data.</text>
</comment>
<keyword evidence="3" id="KW-0472">Membrane</keyword>
<comment type="subcellular location">
    <subcellularLocation>
        <location evidence="1">Cell outer membrane</location>
        <topology evidence="1">Lipid-anchor</topology>
    </subcellularLocation>
</comment>
<feature type="compositionally biased region" description="Basic and acidic residues" evidence="7">
    <location>
        <begin position="27"/>
        <end position="36"/>
    </location>
</feature>